<evidence type="ECO:0000256" key="1">
    <source>
        <dbReference type="SAM" id="MobiDB-lite"/>
    </source>
</evidence>
<dbReference type="Gene3D" id="1.10.167.10">
    <property type="entry name" value="Regulator of G-protein Signalling 4, domain 2"/>
    <property type="match status" value="1"/>
</dbReference>
<evidence type="ECO:0008006" key="4">
    <source>
        <dbReference type="Google" id="ProtNLM"/>
    </source>
</evidence>
<dbReference type="OrthoDB" id="196547at2759"/>
<evidence type="ECO:0000313" key="2">
    <source>
        <dbReference type="EMBL" id="KAJ1971891.1"/>
    </source>
</evidence>
<feature type="region of interest" description="Disordered" evidence="1">
    <location>
        <begin position="70"/>
        <end position="114"/>
    </location>
</feature>
<dbReference type="InterPro" id="IPR036305">
    <property type="entry name" value="RGS_sf"/>
</dbReference>
<name>A0A9W8AW85_9FUNG</name>
<keyword evidence="3" id="KW-1185">Reference proteome</keyword>
<feature type="compositionally biased region" description="Polar residues" evidence="1">
    <location>
        <begin position="274"/>
        <end position="302"/>
    </location>
</feature>
<dbReference type="InterPro" id="IPR044926">
    <property type="entry name" value="RGS_subdomain_2"/>
</dbReference>
<dbReference type="SUPFAM" id="SSF48097">
    <property type="entry name" value="Regulator of G-protein signaling, RGS"/>
    <property type="match status" value="1"/>
</dbReference>
<organism evidence="2 3">
    <name type="scientific">Dimargaris verticillata</name>
    <dbReference type="NCBI Taxonomy" id="2761393"/>
    <lineage>
        <taxon>Eukaryota</taxon>
        <taxon>Fungi</taxon>
        <taxon>Fungi incertae sedis</taxon>
        <taxon>Zoopagomycota</taxon>
        <taxon>Kickxellomycotina</taxon>
        <taxon>Dimargaritomycetes</taxon>
        <taxon>Dimargaritales</taxon>
        <taxon>Dimargaritaceae</taxon>
        <taxon>Dimargaris</taxon>
    </lineage>
</organism>
<feature type="region of interest" description="Disordered" evidence="1">
    <location>
        <begin position="221"/>
        <end position="313"/>
    </location>
</feature>
<sequence length="388" mass="42747">MALETHAFAEILDDPRHFGALKRSAAKCFSSELILFLEDYQYLKLYTMYMLWQASQERAPIRSQSIALGQPNQSSLAPPPLPPPSILDTSLPLASPGTPRLPSRQLYTEPSQAPEPESLVACELPLGLRTWKATDLSGPNVTIVATLQQLLPDTLMHYAEAGTMQHTATESMVREKARSVLFATTPVGVSPDASFAVIHSDATVAHGPSFDATRVRRRSLPANRYLESPAMDASRSEHDDVDDAGIQVASSGESPKNAQDSCLCPRNEKPHNSVDMSSAAWWTSDTNANTVSRRSSEKQATTSLGSSISSGSSKAVPRRLHSLYYNFYCRYIVPESDFAVNLSHPIVNNLESVMRTREYALDMFDAAHRAVLDLLFENVYPNYVNTLK</sequence>
<accession>A0A9W8AW85</accession>
<comment type="caution">
    <text evidence="2">The sequence shown here is derived from an EMBL/GenBank/DDBJ whole genome shotgun (WGS) entry which is preliminary data.</text>
</comment>
<dbReference type="EMBL" id="JANBQB010001211">
    <property type="protein sequence ID" value="KAJ1971891.1"/>
    <property type="molecule type" value="Genomic_DNA"/>
</dbReference>
<proteinExistence type="predicted"/>
<feature type="compositionally biased region" description="Polar residues" evidence="1">
    <location>
        <begin position="248"/>
        <end position="260"/>
    </location>
</feature>
<dbReference type="AlphaFoldDB" id="A0A9W8AW85"/>
<evidence type="ECO:0000313" key="3">
    <source>
        <dbReference type="Proteomes" id="UP001151582"/>
    </source>
</evidence>
<gene>
    <name evidence="2" type="ORF">H4R34_005595</name>
</gene>
<dbReference type="Proteomes" id="UP001151582">
    <property type="component" value="Unassembled WGS sequence"/>
</dbReference>
<feature type="compositionally biased region" description="Low complexity" evidence="1">
    <location>
        <begin position="303"/>
        <end position="313"/>
    </location>
</feature>
<protein>
    <recommendedName>
        <fullName evidence="4">RGS domain-containing protein</fullName>
    </recommendedName>
</protein>
<reference evidence="2" key="1">
    <citation type="submission" date="2022-07" db="EMBL/GenBank/DDBJ databases">
        <title>Phylogenomic reconstructions and comparative analyses of Kickxellomycotina fungi.</title>
        <authorList>
            <person name="Reynolds N.K."/>
            <person name="Stajich J.E."/>
            <person name="Barry K."/>
            <person name="Grigoriev I.V."/>
            <person name="Crous P."/>
            <person name="Smith M.E."/>
        </authorList>
    </citation>
    <scope>NUCLEOTIDE SEQUENCE</scope>
    <source>
        <strain evidence="2">RSA 567</strain>
    </source>
</reference>